<evidence type="ECO:0000259" key="2">
    <source>
        <dbReference type="Pfam" id="PF00326"/>
    </source>
</evidence>
<evidence type="ECO:0000313" key="3">
    <source>
        <dbReference type="EMBL" id="CAG5127756.1"/>
    </source>
</evidence>
<dbReference type="Gene3D" id="3.40.50.1820">
    <property type="entry name" value="alpha/beta hydrolase"/>
    <property type="match status" value="1"/>
</dbReference>
<organism evidence="3 4">
    <name type="scientific">Candidula unifasciata</name>
    <dbReference type="NCBI Taxonomy" id="100452"/>
    <lineage>
        <taxon>Eukaryota</taxon>
        <taxon>Metazoa</taxon>
        <taxon>Spiralia</taxon>
        <taxon>Lophotrochozoa</taxon>
        <taxon>Mollusca</taxon>
        <taxon>Gastropoda</taxon>
        <taxon>Heterobranchia</taxon>
        <taxon>Euthyneura</taxon>
        <taxon>Panpulmonata</taxon>
        <taxon>Eupulmonata</taxon>
        <taxon>Stylommatophora</taxon>
        <taxon>Helicina</taxon>
        <taxon>Helicoidea</taxon>
        <taxon>Geomitridae</taxon>
        <taxon>Candidula</taxon>
    </lineage>
</organism>
<reference evidence="3" key="1">
    <citation type="submission" date="2021-04" db="EMBL/GenBank/DDBJ databases">
        <authorList>
            <consortium name="Molecular Ecology Group"/>
        </authorList>
    </citation>
    <scope>NUCLEOTIDE SEQUENCE</scope>
</reference>
<feature type="domain" description="Peptidase S9 prolyl oligopeptidase catalytic" evidence="2">
    <location>
        <begin position="21"/>
        <end position="101"/>
    </location>
</feature>
<dbReference type="SUPFAM" id="SSF53474">
    <property type="entry name" value="alpha/beta-Hydrolases"/>
    <property type="match status" value="1"/>
</dbReference>
<keyword evidence="4" id="KW-1185">Reference proteome</keyword>
<accession>A0A8S3ZKI2</accession>
<evidence type="ECO:0000313" key="4">
    <source>
        <dbReference type="Proteomes" id="UP000678393"/>
    </source>
</evidence>
<sequence length="102" mass="11688">VFAQSGLEFEYRSLADDKCLNDLWRRSPLSYVDQVKTPLLILLGQDDKRVPNNQGLEYLRALKARQVPVRLQSYPGNNHSIDDVEADADVMVNTLLWFSSHI</sequence>
<evidence type="ECO:0000256" key="1">
    <source>
        <dbReference type="ARBA" id="ARBA00022801"/>
    </source>
</evidence>
<gene>
    <name evidence="3" type="ORF">CUNI_LOCUS13314</name>
</gene>
<dbReference type="EMBL" id="CAJHNH020002780">
    <property type="protein sequence ID" value="CAG5127756.1"/>
    <property type="molecule type" value="Genomic_DNA"/>
</dbReference>
<dbReference type="Pfam" id="PF00326">
    <property type="entry name" value="Peptidase_S9"/>
    <property type="match status" value="1"/>
</dbReference>
<dbReference type="GO" id="GO:0004252">
    <property type="term" value="F:serine-type endopeptidase activity"/>
    <property type="evidence" value="ECO:0007669"/>
    <property type="project" value="TreeGrafter"/>
</dbReference>
<dbReference type="AlphaFoldDB" id="A0A8S3ZKI2"/>
<comment type="caution">
    <text evidence="3">The sequence shown here is derived from an EMBL/GenBank/DDBJ whole genome shotgun (WGS) entry which is preliminary data.</text>
</comment>
<dbReference type="Proteomes" id="UP000678393">
    <property type="component" value="Unassembled WGS sequence"/>
</dbReference>
<dbReference type="GO" id="GO:0006508">
    <property type="term" value="P:proteolysis"/>
    <property type="evidence" value="ECO:0007669"/>
    <property type="project" value="InterPro"/>
</dbReference>
<protein>
    <recommendedName>
        <fullName evidence="2">Peptidase S9 prolyl oligopeptidase catalytic domain-containing protein</fullName>
    </recommendedName>
</protein>
<keyword evidence="1" id="KW-0378">Hydrolase</keyword>
<dbReference type="PANTHER" id="PTHR42776">
    <property type="entry name" value="SERINE PEPTIDASE S9 FAMILY MEMBER"/>
    <property type="match status" value="1"/>
</dbReference>
<dbReference type="OrthoDB" id="6155136at2759"/>
<name>A0A8S3ZKI2_9EUPU</name>
<dbReference type="InterPro" id="IPR029058">
    <property type="entry name" value="AB_hydrolase_fold"/>
</dbReference>
<proteinExistence type="predicted"/>
<dbReference type="PANTHER" id="PTHR42776:SF4">
    <property type="entry name" value="ACYLAMINO-ACID-RELEASING ENZYME"/>
    <property type="match status" value="1"/>
</dbReference>
<dbReference type="InterPro" id="IPR001375">
    <property type="entry name" value="Peptidase_S9_cat"/>
</dbReference>
<feature type="non-terminal residue" evidence="3">
    <location>
        <position position="1"/>
    </location>
</feature>